<comment type="caution">
    <text evidence="1">The sequence shown here is derived from an EMBL/GenBank/DDBJ whole genome shotgun (WGS) entry which is preliminary data.</text>
</comment>
<reference evidence="1" key="1">
    <citation type="submission" date="2020-04" db="EMBL/GenBank/DDBJ databases">
        <authorList>
            <person name="Alioto T."/>
            <person name="Alioto T."/>
            <person name="Gomez Garrido J."/>
        </authorList>
    </citation>
    <scope>NUCLEOTIDE SEQUENCE</scope>
    <source>
        <strain evidence="1">A484AB</strain>
    </source>
</reference>
<protein>
    <submittedName>
        <fullName evidence="1">Uncharacterized protein</fullName>
    </submittedName>
</protein>
<accession>A0A7D9HBX6</accession>
<evidence type="ECO:0000313" key="1">
    <source>
        <dbReference type="EMBL" id="CAB3979763.1"/>
    </source>
</evidence>
<sequence>MLYKECRSKRVHYLQSITKKEQLCPIVYVLTTRGWKSWQANKTDKFNQVSNMDFPDWINTSILKFIAENADEQVGNRKDILAKPTLYWVVVNDRDFEPGNKLKLKSIGQTQVYVGKANNGIQGRWITDGKSHCEMIKKCLDNVCAMTTYDPLRLEGIQLVDARLALAKVRGERTALFVIKTFGDAVEKAEIALQKAQVRLNKAQRDVDSATAPSRTQTAYPCITPGPVTMPYQYNPPRPVTMSYQYNPTGPITMPPQYNPAGPITMPPQYNPAGPITMPPQYNPAGPITMPPQYNPAGPITMPPQYNPAGSCTMPHQYIPPGPFTMAPQYNPPVYPIMPQTSPLNTTSSRESSRLQELEAEVEKRQEELDEATAVDNDPKTIRKAKAETQLTQAEKQHRKGKRVHEPWKNIIPYKDYQISWKPTDMGYGMNCH</sequence>
<proteinExistence type="predicted"/>
<evidence type="ECO:0000313" key="2">
    <source>
        <dbReference type="Proteomes" id="UP001152795"/>
    </source>
</evidence>
<name>A0A7D9HBX6_PARCT</name>
<gene>
    <name evidence="1" type="ORF">PACLA_8A059386</name>
</gene>
<dbReference type="AlphaFoldDB" id="A0A7D9HBX6"/>
<keyword evidence="2" id="KW-1185">Reference proteome</keyword>
<dbReference type="OrthoDB" id="9973512at2759"/>
<dbReference type="Proteomes" id="UP001152795">
    <property type="component" value="Unassembled WGS sequence"/>
</dbReference>
<organism evidence="1 2">
    <name type="scientific">Paramuricea clavata</name>
    <name type="common">Red gorgonian</name>
    <name type="synonym">Violescent sea-whip</name>
    <dbReference type="NCBI Taxonomy" id="317549"/>
    <lineage>
        <taxon>Eukaryota</taxon>
        <taxon>Metazoa</taxon>
        <taxon>Cnidaria</taxon>
        <taxon>Anthozoa</taxon>
        <taxon>Octocorallia</taxon>
        <taxon>Malacalcyonacea</taxon>
        <taxon>Plexauridae</taxon>
        <taxon>Paramuricea</taxon>
    </lineage>
</organism>
<dbReference type="EMBL" id="CACRXK020000226">
    <property type="protein sequence ID" value="CAB3979763.1"/>
    <property type="molecule type" value="Genomic_DNA"/>
</dbReference>